<feature type="transmembrane region" description="Helical" evidence="1">
    <location>
        <begin position="65"/>
        <end position="95"/>
    </location>
</feature>
<feature type="non-terminal residue" evidence="2">
    <location>
        <position position="96"/>
    </location>
</feature>
<sequence>MPEVGDTAPDAVAAGEAQIQADRRLIVEARRKGFWATLGAYTRLSGPGWLQSAITLGGGSLSSSLYLGVLAGFSLLWLQPLAMILGVIMLSAIAYV</sequence>
<evidence type="ECO:0000313" key="2">
    <source>
        <dbReference type="EMBL" id="GAG15047.1"/>
    </source>
</evidence>
<organism evidence="2">
    <name type="scientific">marine sediment metagenome</name>
    <dbReference type="NCBI Taxonomy" id="412755"/>
    <lineage>
        <taxon>unclassified sequences</taxon>
        <taxon>metagenomes</taxon>
        <taxon>ecological metagenomes</taxon>
    </lineage>
</organism>
<keyword evidence="1" id="KW-0472">Membrane</keyword>
<evidence type="ECO:0000256" key="1">
    <source>
        <dbReference type="SAM" id="Phobius"/>
    </source>
</evidence>
<comment type="caution">
    <text evidence="2">The sequence shown here is derived from an EMBL/GenBank/DDBJ whole genome shotgun (WGS) entry which is preliminary data.</text>
</comment>
<keyword evidence="1" id="KW-1133">Transmembrane helix</keyword>
<proteinExistence type="predicted"/>
<keyword evidence="1" id="KW-0812">Transmembrane</keyword>
<protein>
    <submittedName>
        <fullName evidence="2">Uncharacterized protein</fullName>
    </submittedName>
</protein>
<name>X0VVA9_9ZZZZ</name>
<reference evidence="2" key="1">
    <citation type="journal article" date="2014" name="Front. Microbiol.">
        <title>High frequency of phylogenetically diverse reductive dehalogenase-homologous genes in deep subseafloor sedimentary metagenomes.</title>
        <authorList>
            <person name="Kawai M."/>
            <person name="Futagami T."/>
            <person name="Toyoda A."/>
            <person name="Takaki Y."/>
            <person name="Nishi S."/>
            <person name="Hori S."/>
            <person name="Arai W."/>
            <person name="Tsubouchi T."/>
            <person name="Morono Y."/>
            <person name="Uchiyama I."/>
            <person name="Ito T."/>
            <person name="Fujiyama A."/>
            <person name="Inagaki F."/>
            <person name="Takami H."/>
        </authorList>
    </citation>
    <scope>NUCLEOTIDE SEQUENCE</scope>
    <source>
        <strain evidence="2">Expedition CK06-06</strain>
    </source>
</reference>
<accession>X0VVA9</accession>
<dbReference type="EMBL" id="BARS01036391">
    <property type="protein sequence ID" value="GAG15047.1"/>
    <property type="molecule type" value="Genomic_DNA"/>
</dbReference>
<dbReference type="AlphaFoldDB" id="X0VVA9"/>
<gene>
    <name evidence="2" type="ORF">S01H1_55950</name>
</gene>